<dbReference type="InterPro" id="IPR003660">
    <property type="entry name" value="HAMP_dom"/>
</dbReference>
<dbReference type="FunFam" id="1.10.287.130:FF:000001">
    <property type="entry name" value="Two-component sensor histidine kinase"/>
    <property type="match status" value="1"/>
</dbReference>
<evidence type="ECO:0000313" key="18">
    <source>
        <dbReference type="Proteomes" id="UP000264960"/>
    </source>
</evidence>
<dbReference type="SUPFAM" id="SSF158472">
    <property type="entry name" value="HAMP domain-like"/>
    <property type="match status" value="1"/>
</dbReference>
<feature type="transmembrane region" description="Helical" evidence="14">
    <location>
        <begin position="163"/>
        <end position="185"/>
    </location>
</feature>
<dbReference type="EC" id="2.7.13.3" evidence="3"/>
<evidence type="ECO:0000256" key="4">
    <source>
        <dbReference type="ARBA" id="ARBA00022475"/>
    </source>
</evidence>
<dbReference type="GO" id="GO:0005886">
    <property type="term" value="C:plasma membrane"/>
    <property type="evidence" value="ECO:0007669"/>
    <property type="project" value="UniProtKB-SubCell"/>
</dbReference>
<dbReference type="SMART" id="SM00304">
    <property type="entry name" value="HAMP"/>
    <property type="match status" value="1"/>
</dbReference>
<dbReference type="AlphaFoldDB" id="A0AAD0HQF4"/>
<evidence type="ECO:0000256" key="1">
    <source>
        <dbReference type="ARBA" id="ARBA00000085"/>
    </source>
</evidence>
<comment type="catalytic activity">
    <reaction evidence="1">
        <text>ATP + protein L-histidine = ADP + protein N-phospho-L-histidine.</text>
        <dbReference type="EC" id="2.7.13.3"/>
    </reaction>
</comment>
<dbReference type="GO" id="GO:0005524">
    <property type="term" value="F:ATP binding"/>
    <property type="evidence" value="ECO:0007669"/>
    <property type="project" value="UniProtKB-KW"/>
</dbReference>
<keyword evidence="6" id="KW-0808">Transferase</keyword>
<keyword evidence="8" id="KW-0547">Nucleotide-binding</keyword>
<dbReference type="SMART" id="SM00388">
    <property type="entry name" value="HisKA"/>
    <property type="match status" value="1"/>
</dbReference>
<name>A0AAD0HQF4_BACPU</name>
<dbReference type="PANTHER" id="PTHR45528:SF1">
    <property type="entry name" value="SENSOR HISTIDINE KINASE CPXA"/>
    <property type="match status" value="1"/>
</dbReference>
<keyword evidence="4" id="KW-1003">Cell membrane</keyword>
<evidence type="ECO:0000256" key="9">
    <source>
        <dbReference type="ARBA" id="ARBA00022777"/>
    </source>
</evidence>
<dbReference type="InterPro" id="IPR036890">
    <property type="entry name" value="HATPase_C_sf"/>
</dbReference>
<dbReference type="InterPro" id="IPR003594">
    <property type="entry name" value="HATPase_dom"/>
</dbReference>
<evidence type="ECO:0000256" key="14">
    <source>
        <dbReference type="SAM" id="Phobius"/>
    </source>
</evidence>
<dbReference type="CDD" id="cd06225">
    <property type="entry name" value="HAMP"/>
    <property type="match status" value="1"/>
</dbReference>
<evidence type="ECO:0000256" key="12">
    <source>
        <dbReference type="ARBA" id="ARBA00023012"/>
    </source>
</evidence>
<dbReference type="Pfam" id="PF00512">
    <property type="entry name" value="HisKA"/>
    <property type="match status" value="1"/>
</dbReference>
<dbReference type="PRINTS" id="PR00344">
    <property type="entry name" value="BCTRLSENSOR"/>
</dbReference>
<feature type="domain" description="HAMP" evidence="16">
    <location>
        <begin position="189"/>
        <end position="242"/>
    </location>
</feature>
<keyword evidence="11 14" id="KW-1133">Transmembrane helix</keyword>
<dbReference type="PANTHER" id="PTHR45528">
    <property type="entry name" value="SENSOR HISTIDINE KINASE CPXA"/>
    <property type="match status" value="1"/>
</dbReference>
<dbReference type="Gene3D" id="1.10.287.130">
    <property type="match status" value="1"/>
</dbReference>
<dbReference type="GO" id="GO:0000155">
    <property type="term" value="F:phosphorelay sensor kinase activity"/>
    <property type="evidence" value="ECO:0007669"/>
    <property type="project" value="InterPro"/>
</dbReference>
<evidence type="ECO:0000259" key="16">
    <source>
        <dbReference type="PROSITE" id="PS50885"/>
    </source>
</evidence>
<dbReference type="InterPro" id="IPR004358">
    <property type="entry name" value="Sig_transdc_His_kin-like_C"/>
</dbReference>
<evidence type="ECO:0000256" key="7">
    <source>
        <dbReference type="ARBA" id="ARBA00022692"/>
    </source>
</evidence>
<dbReference type="InterPro" id="IPR003661">
    <property type="entry name" value="HisK_dim/P_dom"/>
</dbReference>
<keyword evidence="13 14" id="KW-0472">Membrane</keyword>
<reference evidence="17 18" key="1">
    <citation type="submission" date="2018-02" db="EMBL/GenBank/DDBJ databases">
        <title>The complete genome of two Bacillus pumilus strains from Cuatro Cienegas, Coahuila, Mexico.</title>
        <authorList>
            <person name="Zarza E."/>
            <person name="Alcaraz L.D."/>
            <person name="Aguilar-Salinas B."/>
            <person name="Islas A."/>
            <person name="Olmedo-Alvarez G."/>
        </authorList>
    </citation>
    <scope>NUCLEOTIDE SEQUENCE [LARGE SCALE GENOMIC DNA]</scope>
    <source>
        <strain evidence="17 18">145</strain>
    </source>
</reference>
<dbReference type="InterPro" id="IPR036097">
    <property type="entry name" value="HisK_dim/P_sf"/>
</dbReference>
<dbReference type="Gene3D" id="3.30.565.10">
    <property type="entry name" value="Histidine kinase-like ATPase, C-terminal domain"/>
    <property type="match status" value="1"/>
</dbReference>
<dbReference type="InterPro" id="IPR050398">
    <property type="entry name" value="HssS/ArlS-like"/>
</dbReference>
<dbReference type="Pfam" id="PF00672">
    <property type="entry name" value="HAMP"/>
    <property type="match status" value="1"/>
</dbReference>
<evidence type="ECO:0000256" key="6">
    <source>
        <dbReference type="ARBA" id="ARBA00022679"/>
    </source>
</evidence>
<dbReference type="SUPFAM" id="SSF47384">
    <property type="entry name" value="Homodimeric domain of signal transducing histidine kinase"/>
    <property type="match status" value="1"/>
</dbReference>
<dbReference type="PROSITE" id="PS50109">
    <property type="entry name" value="HIS_KIN"/>
    <property type="match status" value="1"/>
</dbReference>
<dbReference type="CDD" id="cd00082">
    <property type="entry name" value="HisKA"/>
    <property type="match status" value="1"/>
</dbReference>
<dbReference type="Proteomes" id="UP000264960">
    <property type="component" value="Chromosome"/>
</dbReference>
<keyword evidence="7 14" id="KW-0812">Transmembrane</keyword>
<dbReference type="SUPFAM" id="SSF55874">
    <property type="entry name" value="ATPase domain of HSP90 chaperone/DNA topoisomerase II/histidine kinase"/>
    <property type="match status" value="1"/>
</dbReference>
<dbReference type="Pfam" id="PF02518">
    <property type="entry name" value="HATPase_c"/>
    <property type="match status" value="1"/>
</dbReference>
<evidence type="ECO:0000256" key="11">
    <source>
        <dbReference type="ARBA" id="ARBA00022989"/>
    </source>
</evidence>
<dbReference type="EMBL" id="CP027116">
    <property type="protein sequence ID" value="AVM25521.1"/>
    <property type="molecule type" value="Genomic_DNA"/>
</dbReference>
<feature type="domain" description="Histidine kinase" evidence="15">
    <location>
        <begin position="250"/>
        <end position="463"/>
    </location>
</feature>
<comment type="subcellular location">
    <subcellularLocation>
        <location evidence="2">Cell membrane</location>
        <topology evidence="2">Multi-pass membrane protein</topology>
    </subcellularLocation>
</comment>
<sequence length="478" mass="54059">MKPLSIKKKVLFLILVVTGIVAASALALTYYLYQHLYIDKQIDSLSLQGKKLAEIYHEHGKDTYFTNRIKWTNESSEANIIFTDDPMELSSGLPFDTNTNDNLITFKERQKLLQGETVVLIREHPQFHQDILGIAIPVFSNKDELAGTIFLSMPLSDVYEPFVQIRLTLGISILLILLLIFLIGYKSSNKVVRTINQMKEIAMEMESGDFSKRMAVTKNGDELNQLSRSFNKLSSSLEKVEQHRREFLANVSHELRTPLSYMKGYAEGIEEGIIDQKKGMQIIQDESTRLSRLVHDLLDLAQLEGESYPLTMEPIVFAQVIHDVLDQMTFIASQKGISFNRVLEEDCIIYGDSDRLQQVVRNLLDNAIHYTPSGKSISIELFVHQNTAELRISDEGSGIPKEDLPHVSERFYRVNKARTRKDGGSGLGLAIVYQIIKKHHGTFDLQSEQGIGTTAIIQLPSVESTENPPFSPQNKMTP</sequence>
<evidence type="ECO:0000256" key="3">
    <source>
        <dbReference type="ARBA" id="ARBA00012438"/>
    </source>
</evidence>
<accession>A0AAD0HQF4</accession>
<evidence type="ECO:0000256" key="13">
    <source>
        <dbReference type="ARBA" id="ARBA00023136"/>
    </source>
</evidence>
<dbReference type="PROSITE" id="PS50885">
    <property type="entry name" value="HAMP"/>
    <property type="match status" value="1"/>
</dbReference>
<organism evidence="17 18">
    <name type="scientific">Bacillus pumilus</name>
    <name type="common">Bacillus mesentericus</name>
    <dbReference type="NCBI Taxonomy" id="1408"/>
    <lineage>
        <taxon>Bacteria</taxon>
        <taxon>Bacillati</taxon>
        <taxon>Bacillota</taxon>
        <taxon>Bacilli</taxon>
        <taxon>Bacillales</taxon>
        <taxon>Bacillaceae</taxon>
        <taxon>Bacillus</taxon>
    </lineage>
</organism>
<feature type="transmembrane region" description="Helical" evidence="14">
    <location>
        <begin position="12"/>
        <end position="33"/>
    </location>
</feature>
<dbReference type="FunFam" id="3.30.565.10:FF:000006">
    <property type="entry name" value="Sensor histidine kinase WalK"/>
    <property type="match status" value="1"/>
</dbReference>
<keyword evidence="10" id="KW-0067">ATP-binding</keyword>
<keyword evidence="9 17" id="KW-0418">Kinase</keyword>
<proteinExistence type="predicted"/>
<keyword evidence="5" id="KW-0597">Phosphoprotein</keyword>
<evidence type="ECO:0000313" key="17">
    <source>
        <dbReference type="EMBL" id="AVM25521.1"/>
    </source>
</evidence>
<evidence type="ECO:0000256" key="2">
    <source>
        <dbReference type="ARBA" id="ARBA00004651"/>
    </source>
</evidence>
<dbReference type="CDD" id="cd00075">
    <property type="entry name" value="HATPase"/>
    <property type="match status" value="1"/>
</dbReference>
<evidence type="ECO:0000259" key="15">
    <source>
        <dbReference type="PROSITE" id="PS50109"/>
    </source>
</evidence>
<evidence type="ECO:0000256" key="10">
    <source>
        <dbReference type="ARBA" id="ARBA00022840"/>
    </source>
</evidence>
<gene>
    <name evidence="17" type="ORF">C5695_17410</name>
</gene>
<keyword evidence="12" id="KW-0902">Two-component regulatory system</keyword>
<evidence type="ECO:0000256" key="8">
    <source>
        <dbReference type="ARBA" id="ARBA00022741"/>
    </source>
</evidence>
<evidence type="ECO:0000256" key="5">
    <source>
        <dbReference type="ARBA" id="ARBA00022553"/>
    </source>
</evidence>
<protein>
    <recommendedName>
        <fullName evidence="3">histidine kinase</fullName>
        <ecNumber evidence="3">2.7.13.3</ecNumber>
    </recommendedName>
</protein>
<dbReference type="RefSeq" id="WP_117731936.1">
    <property type="nucleotide sequence ID" value="NZ_CP027116.1"/>
</dbReference>
<dbReference type="InterPro" id="IPR005467">
    <property type="entry name" value="His_kinase_dom"/>
</dbReference>
<dbReference type="Gene3D" id="6.10.340.10">
    <property type="match status" value="1"/>
</dbReference>
<dbReference type="SMART" id="SM00387">
    <property type="entry name" value="HATPase_c"/>
    <property type="match status" value="1"/>
</dbReference>